<dbReference type="Pfam" id="PF25597">
    <property type="entry name" value="SH3_retrovirus"/>
    <property type="match status" value="1"/>
</dbReference>
<sequence length="147" mass="17076">MIGYGANGYWMWDPVIKKVVLARSVIFDEHWQNREEKKTPYTLANNHIPSVNEKEIVVETKNTGMEQTRVNETRQSEDDQEQAIVIRSTRQKEVEGKEEKKARPVARGFLPLELDEVYAPVDRMMIIEILLSLAVQSDMHIHISTRL</sequence>
<reference evidence="2 3" key="1">
    <citation type="journal article" date="2024" name="BMC Genomics">
        <title>De novo assembly and annotation of Popillia japonica's genome with initial clues to its potential as an invasive pest.</title>
        <authorList>
            <person name="Cucini C."/>
            <person name="Boschi S."/>
            <person name="Funari R."/>
            <person name="Cardaioli E."/>
            <person name="Iannotti N."/>
            <person name="Marturano G."/>
            <person name="Paoli F."/>
            <person name="Bruttini M."/>
            <person name="Carapelli A."/>
            <person name="Frati F."/>
            <person name="Nardi F."/>
        </authorList>
    </citation>
    <scope>NUCLEOTIDE SEQUENCE [LARGE SCALE GENOMIC DNA]</scope>
    <source>
        <strain evidence="2">DMR45628</strain>
    </source>
</reference>
<gene>
    <name evidence="2" type="ORF">QE152_g35262</name>
</gene>
<evidence type="ECO:0000313" key="2">
    <source>
        <dbReference type="EMBL" id="KAK9688521.1"/>
    </source>
</evidence>
<evidence type="ECO:0000259" key="1">
    <source>
        <dbReference type="Pfam" id="PF25597"/>
    </source>
</evidence>
<evidence type="ECO:0000313" key="3">
    <source>
        <dbReference type="Proteomes" id="UP001458880"/>
    </source>
</evidence>
<comment type="caution">
    <text evidence="2">The sequence shown here is derived from an EMBL/GenBank/DDBJ whole genome shotgun (WGS) entry which is preliminary data.</text>
</comment>
<feature type="domain" description="Retroviral polymerase SH3-like" evidence="1">
    <location>
        <begin position="1"/>
        <end position="36"/>
    </location>
</feature>
<name>A0AAW1IG13_POPJA</name>
<proteinExistence type="predicted"/>
<accession>A0AAW1IG13</accession>
<dbReference type="InterPro" id="IPR057670">
    <property type="entry name" value="SH3_retrovirus"/>
</dbReference>
<dbReference type="AlphaFoldDB" id="A0AAW1IG13"/>
<keyword evidence="3" id="KW-1185">Reference proteome</keyword>
<dbReference type="Proteomes" id="UP001458880">
    <property type="component" value="Unassembled WGS sequence"/>
</dbReference>
<protein>
    <recommendedName>
        <fullName evidence="1">Retroviral polymerase SH3-like domain-containing protein</fullName>
    </recommendedName>
</protein>
<organism evidence="2 3">
    <name type="scientific">Popillia japonica</name>
    <name type="common">Japanese beetle</name>
    <dbReference type="NCBI Taxonomy" id="7064"/>
    <lineage>
        <taxon>Eukaryota</taxon>
        <taxon>Metazoa</taxon>
        <taxon>Ecdysozoa</taxon>
        <taxon>Arthropoda</taxon>
        <taxon>Hexapoda</taxon>
        <taxon>Insecta</taxon>
        <taxon>Pterygota</taxon>
        <taxon>Neoptera</taxon>
        <taxon>Endopterygota</taxon>
        <taxon>Coleoptera</taxon>
        <taxon>Polyphaga</taxon>
        <taxon>Scarabaeiformia</taxon>
        <taxon>Scarabaeidae</taxon>
        <taxon>Rutelinae</taxon>
        <taxon>Popillia</taxon>
    </lineage>
</organism>
<dbReference type="EMBL" id="JASPKY010000588">
    <property type="protein sequence ID" value="KAK9688521.1"/>
    <property type="molecule type" value="Genomic_DNA"/>
</dbReference>